<dbReference type="EMBL" id="JASCTH010000005">
    <property type="protein sequence ID" value="MDI6099001.1"/>
    <property type="molecule type" value="Genomic_DNA"/>
</dbReference>
<evidence type="ECO:0000313" key="2">
    <source>
        <dbReference type="Proteomes" id="UP001241758"/>
    </source>
</evidence>
<reference evidence="1 2" key="1">
    <citation type="submission" date="2023-05" db="EMBL/GenBank/DDBJ databases">
        <title>Actinoplanes sp. NEAU-A12 genome sequencing.</title>
        <authorList>
            <person name="Wang Z.-S."/>
        </authorList>
    </citation>
    <scope>NUCLEOTIDE SEQUENCE [LARGE SCALE GENOMIC DNA]</scope>
    <source>
        <strain evidence="1 2">NEAU-A12</strain>
    </source>
</reference>
<evidence type="ECO:0000313" key="1">
    <source>
        <dbReference type="EMBL" id="MDI6099001.1"/>
    </source>
</evidence>
<organism evidence="1 2">
    <name type="scientific">Actinoplanes sandaracinus</name>
    <dbReference type="NCBI Taxonomy" id="3045177"/>
    <lineage>
        <taxon>Bacteria</taxon>
        <taxon>Bacillati</taxon>
        <taxon>Actinomycetota</taxon>
        <taxon>Actinomycetes</taxon>
        <taxon>Micromonosporales</taxon>
        <taxon>Micromonosporaceae</taxon>
        <taxon>Actinoplanes</taxon>
    </lineage>
</organism>
<dbReference type="Proteomes" id="UP001241758">
    <property type="component" value="Unassembled WGS sequence"/>
</dbReference>
<name>A0ABT6WGZ8_9ACTN</name>
<proteinExistence type="predicted"/>
<gene>
    <name evidence="1" type="ORF">QLQ12_10355</name>
</gene>
<dbReference type="RefSeq" id="WP_282758960.1">
    <property type="nucleotide sequence ID" value="NZ_JASCTH010000005.1"/>
</dbReference>
<comment type="caution">
    <text evidence="1">The sequence shown here is derived from an EMBL/GenBank/DDBJ whole genome shotgun (WGS) entry which is preliminary data.</text>
</comment>
<protein>
    <submittedName>
        <fullName evidence="1">Uncharacterized protein</fullName>
    </submittedName>
</protein>
<accession>A0ABT6WGZ8</accession>
<keyword evidence="2" id="KW-1185">Reference proteome</keyword>
<sequence>MSLPAPRRVAESVVRLDHGQFCLCGNPSPDADYMALLEQAINGPGIAADDTGVIVISPHQNNFEMPLRLELWDARPPDDHDAWEEVFEAGLLVVDDLLRYFSPTDTVVNFEVPSGRYAARISGQGFVNRGWPGSITPGDRWRVRLWPAADTFPERRLKEWRHPGA</sequence>